<evidence type="ECO:0000256" key="1">
    <source>
        <dbReference type="SAM" id="MobiDB-lite"/>
    </source>
</evidence>
<keyword evidence="3" id="KW-1185">Reference proteome</keyword>
<dbReference type="HOGENOM" id="CLU_2052814_0_0_1"/>
<feature type="region of interest" description="Disordered" evidence="1">
    <location>
        <begin position="30"/>
        <end position="91"/>
    </location>
</feature>
<dbReference type="EMBL" id="KI397522">
    <property type="protein sequence ID" value="ERM93975.1"/>
    <property type="molecule type" value="Genomic_DNA"/>
</dbReference>
<dbReference type="AlphaFoldDB" id="W1NFL8"/>
<dbReference type="Gramene" id="ERM93975">
    <property type="protein sequence ID" value="ERM93975"/>
    <property type="gene ID" value="AMTR_s00136p00052840"/>
</dbReference>
<evidence type="ECO:0000313" key="2">
    <source>
        <dbReference type="EMBL" id="ERM93975.1"/>
    </source>
</evidence>
<name>W1NFL8_AMBTC</name>
<reference evidence="3" key="1">
    <citation type="journal article" date="2013" name="Science">
        <title>The Amborella genome and the evolution of flowering plants.</title>
        <authorList>
            <consortium name="Amborella Genome Project"/>
        </authorList>
    </citation>
    <scope>NUCLEOTIDE SEQUENCE [LARGE SCALE GENOMIC DNA]</scope>
</reference>
<feature type="compositionally biased region" description="Basic and acidic residues" evidence="1">
    <location>
        <begin position="30"/>
        <end position="41"/>
    </location>
</feature>
<accession>W1NFL8</accession>
<organism evidence="2 3">
    <name type="scientific">Amborella trichopoda</name>
    <dbReference type="NCBI Taxonomy" id="13333"/>
    <lineage>
        <taxon>Eukaryota</taxon>
        <taxon>Viridiplantae</taxon>
        <taxon>Streptophyta</taxon>
        <taxon>Embryophyta</taxon>
        <taxon>Tracheophyta</taxon>
        <taxon>Spermatophyta</taxon>
        <taxon>Magnoliopsida</taxon>
        <taxon>Amborellales</taxon>
        <taxon>Amborellaceae</taxon>
        <taxon>Amborella</taxon>
    </lineage>
</organism>
<feature type="compositionally biased region" description="Polar residues" evidence="1">
    <location>
        <begin position="61"/>
        <end position="73"/>
    </location>
</feature>
<sequence length="120" mass="13652">METDQQGKSTAYRLMEMELEWVPKVRTRDLGMTSKERDKTRIKTSPRGEMPVGTKLKETTPKISNRSVNSTLASMDRDHMDTNPTTIGAGSNEAKFQGERLSFLFCKLVLWIGPQPHKTH</sequence>
<dbReference type="Proteomes" id="UP000017836">
    <property type="component" value="Unassembled WGS sequence"/>
</dbReference>
<proteinExistence type="predicted"/>
<evidence type="ECO:0000313" key="3">
    <source>
        <dbReference type="Proteomes" id="UP000017836"/>
    </source>
</evidence>
<gene>
    <name evidence="2" type="ORF">AMTR_s00136p00052840</name>
</gene>
<protein>
    <submittedName>
        <fullName evidence="2">Uncharacterized protein</fullName>
    </submittedName>
</protein>